<dbReference type="GO" id="GO:0000978">
    <property type="term" value="F:RNA polymerase II cis-regulatory region sequence-specific DNA binding"/>
    <property type="evidence" value="ECO:0007669"/>
    <property type="project" value="TreeGrafter"/>
</dbReference>
<feature type="compositionally biased region" description="Basic residues" evidence="7">
    <location>
        <begin position="42"/>
        <end position="56"/>
    </location>
</feature>
<dbReference type="AlphaFoldDB" id="A0AAV4G696"/>
<dbReference type="EMBL" id="BMAT01011867">
    <property type="protein sequence ID" value="GFR80972.1"/>
    <property type="molecule type" value="Genomic_DNA"/>
</dbReference>
<keyword evidence="4 5" id="KW-0539">Nucleus</keyword>
<proteinExistence type="predicted"/>
<keyword evidence="3 5" id="KW-0371">Homeobox</keyword>
<comment type="caution">
    <text evidence="9">The sequence shown here is derived from an EMBL/GenBank/DDBJ whole genome shotgun (WGS) entry which is preliminary data.</text>
</comment>
<feature type="DNA-binding region" description="Homeobox" evidence="5">
    <location>
        <begin position="54"/>
        <end position="100"/>
    </location>
</feature>
<dbReference type="InterPro" id="IPR001356">
    <property type="entry name" value="HD"/>
</dbReference>
<feature type="compositionally biased region" description="Low complexity" evidence="7">
    <location>
        <begin position="130"/>
        <end position="144"/>
    </location>
</feature>
<accession>A0AAV4G696</accession>
<dbReference type="InterPro" id="IPR009057">
    <property type="entry name" value="Homeodomain-like_sf"/>
</dbReference>
<evidence type="ECO:0000256" key="6">
    <source>
        <dbReference type="RuleBase" id="RU000682"/>
    </source>
</evidence>
<organism evidence="9 10">
    <name type="scientific">Elysia marginata</name>
    <dbReference type="NCBI Taxonomy" id="1093978"/>
    <lineage>
        <taxon>Eukaryota</taxon>
        <taxon>Metazoa</taxon>
        <taxon>Spiralia</taxon>
        <taxon>Lophotrochozoa</taxon>
        <taxon>Mollusca</taxon>
        <taxon>Gastropoda</taxon>
        <taxon>Heterobranchia</taxon>
        <taxon>Euthyneura</taxon>
        <taxon>Panpulmonata</taxon>
        <taxon>Sacoglossa</taxon>
        <taxon>Placobranchoidea</taxon>
        <taxon>Plakobranchidae</taxon>
        <taxon>Elysia</taxon>
    </lineage>
</organism>
<name>A0AAV4G696_9GAST</name>
<sequence>MFTFQHTLRGHIWTISAQPSFDWLNHCTFRGQADKQAGTIGTHKKAKASNPRKQRRERTTFTRSQLDILENLFSKTRYPDIFMREEVALKINLPESRVQGAWDILVGLTPGRKTRPPKLLSSPHKLCTLSRDAASPGASSAARPLTWTEEDSDFCPQKQVRQSVGKLTTNGIRGSESGHTYNI</sequence>
<evidence type="ECO:0000256" key="2">
    <source>
        <dbReference type="ARBA" id="ARBA00023125"/>
    </source>
</evidence>
<evidence type="ECO:0000259" key="8">
    <source>
        <dbReference type="PROSITE" id="PS50071"/>
    </source>
</evidence>
<evidence type="ECO:0000313" key="10">
    <source>
        <dbReference type="Proteomes" id="UP000762676"/>
    </source>
</evidence>
<evidence type="ECO:0000256" key="3">
    <source>
        <dbReference type="ARBA" id="ARBA00023155"/>
    </source>
</evidence>
<dbReference type="Pfam" id="PF00046">
    <property type="entry name" value="Homeodomain"/>
    <property type="match status" value="1"/>
</dbReference>
<dbReference type="SMART" id="SM00389">
    <property type="entry name" value="HOX"/>
    <property type="match status" value="1"/>
</dbReference>
<feature type="region of interest" description="Disordered" evidence="7">
    <location>
        <begin position="35"/>
        <end position="60"/>
    </location>
</feature>
<dbReference type="SUPFAM" id="SSF46689">
    <property type="entry name" value="Homeodomain-like"/>
    <property type="match status" value="1"/>
</dbReference>
<comment type="subcellular location">
    <subcellularLocation>
        <location evidence="1 5 6">Nucleus</location>
    </subcellularLocation>
</comment>
<protein>
    <submittedName>
        <fullName evidence="9">Homeobox protein OTX2</fullName>
    </submittedName>
</protein>
<dbReference type="PANTHER" id="PTHR45793">
    <property type="entry name" value="HOMEOBOX PROTEIN"/>
    <property type="match status" value="1"/>
</dbReference>
<reference evidence="9 10" key="1">
    <citation type="journal article" date="2021" name="Elife">
        <title>Chloroplast acquisition without the gene transfer in kleptoplastic sea slugs, Plakobranchus ocellatus.</title>
        <authorList>
            <person name="Maeda T."/>
            <person name="Takahashi S."/>
            <person name="Yoshida T."/>
            <person name="Shimamura S."/>
            <person name="Takaki Y."/>
            <person name="Nagai Y."/>
            <person name="Toyoda A."/>
            <person name="Suzuki Y."/>
            <person name="Arimoto A."/>
            <person name="Ishii H."/>
            <person name="Satoh N."/>
            <person name="Nishiyama T."/>
            <person name="Hasebe M."/>
            <person name="Maruyama T."/>
            <person name="Minagawa J."/>
            <person name="Obokata J."/>
            <person name="Shigenobu S."/>
        </authorList>
    </citation>
    <scope>NUCLEOTIDE SEQUENCE [LARGE SCALE GENOMIC DNA]</scope>
</reference>
<evidence type="ECO:0000256" key="7">
    <source>
        <dbReference type="SAM" id="MobiDB-lite"/>
    </source>
</evidence>
<dbReference type="Gene3D" id="1.10.10.60">
    <property type="entry name" value="Homeodomain-like"/>
    <property type="match status" value="1"/>
</dbReference>
<dbReference type="CDD" id="cd00086">
    <property type="entry name" value="homeodomain"/>
    <property type="match status" value="1"/>
</dbReference>
<dbReference type="GO" id="GO:0005634">
    <property type="term" value="C:nucleus"/>
    <property type="evidence" value="ECO:0007669"/>
    <property type="project" value="UniProtKB-SubCell"/>
</dbReference>
<dbReference type="PANTHER" id="PTHR45793:SF9">
    <property type="entry name" value="HOMEOBOX PROTEIN OTX1"/>
    <property type="match status" value="1"/>
</dbReference>
<evidence type="ECO:0000256" key="5">
    <source>
        <dbReference type="PROSITE-ProRule" id="PRU00108"/>
    </source>
</evidence>
<gene>
    <name evidence="9" type="ORF">ElyMa_005913100</name>
</gene>
<dbReference type="PROSITE" id="PS50071">
    <property type="entry name" value="HOMEOBOX_2"/>
    <property type="match status" value="1"/>
</dbReference>
<feature type="domain" description="Homeobox" evidence="8">
    <location>
        <begin position="52"/>
        <end position="99"/>
    </location>
</feature>
<keyword evidence="10" id="KW-1185">Reference proteome</keyword>
<evidence type="ECO:0000256" key="4">
    <source>
        <dbReference type="ARBA" id="ARBA00023242"/>
    </source>
</evidence>
<dbReference type="GO" id="GO:0000981">
    <property type="term" value="F:DNA-binding transcription factor activity, RNA polymerase II-specific"/>
    <property type="evidence" value="ECO:0007669"/>
    <property type="project" value="TreeGrafter"/>
</dbReference>
<evidence type="ECO:0000256" key="1">
    <source>
        <dbReference type="ARBA" id="ARBA00004123"/>
    </source>
</evidence>
<dbReference type="Proteomes" id="UP000762676">
    <property type="component" value="Unassembled WGS sequence"/>
</dbReference>
<evidence type="ECO:0000313" key="9">
    <source>
        <dbReference type="EMBL" id="GFR80972.1"/>
    </source>
</evidence>
<feature type="region of interest" description="Disordered" evidence="7">
    <location>
        <begin position="130"/>
        <end position="149"/>
    </location>
</feature>
<keyword evidence="2 5" id="KW-0238">DNA-binding</keyword>